<dbReference type="GO" id="GO:0006958">
    <property type="term" value="P:complement activation, classical pathway"/>
    <property type="evidence" value="ECO:0007669"/>
    <property type="project" value="UniProtKB-KW"/>
</dbReference>
<evidence type="ECO:0000256" key="8">
    <source>
        <dbReference type="PROSITE-ProRule" id="PRU00302"/>
    </source>
</evidence>
<keyword evidence="5" id="KW-0472">Membrane</keyword>
<keyword evidence="7" id="KW-0325">Glycoprotein</keyword>
<evidence type="ECO:0000313" key="11">
    <source>
        <dbReference type="Proteomes" id="UP001159641"/>
    </source>
</evidence>
<name>A0AB34HEJ2_ESCRO</name>
<evidence type="ECO:0000256" key="6">
    <source>
        <dbReference type="ARBA" id="ARBA00023157"/>
    </source>
</evidence>
<keyword evidence="6 8" id="KW-1015">Disulfide bond</keyword>
<feature type="domain" description="Sushi" evidence="9">
    <location>
        <begin position="126"/>
        <end position="186"/>
    </location>
</feature>
<keyword evidence="4" id="KW-0391">Immunity</keyword>
<evidence type="ECO:0000256" key="3">
    <source>
        <dbReference type="ARBA" id="ARBA00022737"/>
    </source>
</evidence>
<evidence type="ECO:0000256" key="2">
    <source>
        <dbReference type="ARBA" id="ARBA00022729"/>
    </source>
</evidence>
<accession>A0AB34HEJ2</accession>
<dbReference type="PANTHER" id="PTHR45656">
    <property type="entry name" value="PROTEIN CBR-CLEC-78"/>
    <property type="match status" value="1"/>
</dbReference>
<comment type="caution">
    <text evidence="8">Lacks conserved residue(s) required for the propagation of feature annotation.</text>
</comment>
<dbReference type="FunFam" id="2.10.70.10:FF:000070">
    <property type="entry name" value="Complement C3d receptor 2"/>
    <property type="match status" value="1"/>
</dbReference>
<evidence type="ECO:0000256" key="1">
    <source>
        <dbReference type="ARBA" id="ARBA00004370"/>
    </source>
</evidence>
<dbReference type="PROSITE" id="PS50923">
    <property type="entry name" value="SUSHI"/>
    <property type="match status" value="3"/>
</dbReference>
<reference evidence="10 11" key="1">
    <citation type="submission" date="2022-11" db="EMBL/GenBank/DDBJ databases">
        <title>Whole genome sequence of Eschrichtius robustus ER-17-0199.</title>
        <authorList>
            <person name="Bruniche-Olsen A."/>
            <person name="Black A.N."/>
            <person name="Fields C.J."/>
            <person name="Walden K."/>
            <person name="Dewoody J.A."/>
        </authorList>
    </citation>
    <scope>NUCLEOTIDE SEQUENCE [LARGE SCALE GENOMIC DNA]</scope>
    <source>
        <strain evidence="10">ER-17-0199</strain>
        <tissue evidence="10">Blubber</tissue>
    </source>
</reference>
<keyword evidence="2" id="KW-0732">Signal</keyword>
<keyword evidence="3" id="KW-0677">Repeat</keyword>
<comment type="caution">
    <text evidence="10">The sequence shown here is derived from an EMBL/GenBank/DDBJ whole genome shotgun (WGS) entry which is preliminary data.</text>
</comment>
<evidence type="ECO:0000259" key="9">
    <source>
        <dbReference type="PROSITE" id="PS50923"/>
    </source>
</evidence>
<dbReference type="InterPro" id="IPR000436">
    <property type="entry name" value="Sushi_SCR_CCP_dom"/>
</dbReference>
<dbReference type="InterPro" id="IPR035976">
    <property type="entry name" value="Sushi/SCR/CCP_sf"/>
</dbReference>
<dbReference type="FunFam" id="2.10.70.10:FF:000044">
    <property type="entry name" value="Complement component receptor type 1"/>
    <property type="match status" value="1"/>
</dbReference>
<dbReference type="InterPro" id="IPR051277">
    <property type="entry name" value="SEZ6_CSMD_C4BPB_Regulators"/>
</dbReference>
<proteinExistence type="predicted"/>
<evidence type="ECO:0000256" key="4">
    <source>
        <dbReference type="ARBA" id="ARBA00022875"/>
    </source>
</evidence>
<gene>
    <name evidence="10" type="ORF">J1605_004623</name>
</gene>
<dbReference type="AlphaFoldDB" id="A0AB34HEJ2"/>
<dbReference type="PANTHER" id="PTHR45656:SF4">
    <property type="entry name" value="PROTEIN CBR-CLEC-78"/>
    <property type="match status" value="1"/>
</dbReference>
<dbReference type="EMBL" id="JAIQCJ010001364">
    <property type="protein sequence ID" value="KAJ8790156.1"/>
    <property type="molecule type" value="Genomic_DNA"/>
</dbReference>
<dbReference type="SMART" id="SM00032">
    <property type="entry name" value="CCP"/>
    <property type="match status" value="4"/>
</dbReference>
<keyword evidence="4" id="KW-0180">Complement pathway</keyword>
<dbReference type="SUPFAM" id="SSF57535">
    <property type="entry name" value="Complement control module/SCR domain"/>
    <property type="match status" value="3"/>
</dbReference>
<keyword evidence="8" id="KW-0768">Sushi</keyword>
<feature type="disulfide bond" evidence="8">
    <location>
        <begin position="157"/>
        <end position="184"/>
    </location>
</feature>
<dbReference type="Pfam" id="PF00084">
    <property type="entry name" value="Sushi"/>
    <property type="match status" value="4"/>
</dbReference>
<keyword evidence="4" id="KW-0399">Innate immunity</keyword>
<keyword evidence="11" id="KW-1185">Reference proteome</keyword>
<dbReference type="CDD" id="cd00033">
    <property type="entry name" value="CCP"/>
    <property type="match status" value="3"/>
</dbReference>
<sequence length="250" mass="27795">MVFKYCKAPKQFPFTKPTTLTDEYEFPVGTSLNYECFLGYFENMFSITCLENSVLSSVKIFRDMRKSCGKPPEPFNGMAHINTDTQFGSTVNYSCNKGYRLIGSPSATCLLSGIDVTWDKKAPICEICQPPPEILHGKHIPSHKDDFSSDQEVFYSCEPGYDLKGAASLHCTSQGDWSPETPRCAVKSCADFLDQLPNGRVLFPPNFQLGAKVSFICNEGFRLKGSSASHCVLVGMKSLWNSSIPVCERE</sequence>
<feature type="domain" description="Sushi" evidence="9">
    <location>
        <begin position="187"/>
        <end position="249"/>
    </location>
</feature>
<protein>
    <recommendedName>
        <fullName evidence="9">Sushi domain-containing protein</fullName>
    </recommendedName>
</protein>
<feature type="domain" description="Sushi" evidence="9">
    <location>
        <begin position="66"/>
        <end position="125"/>
    </location>
</feature>
<evidence type="ECO:0000313" key="10">
    <source>
        <dbReference type="EMBL" id="KAJ8790156.1"/>
    </source>
</evidence>
<dbReference type="Proteomes" id="UP001159641">
    <property type="component" value="Unassembled WGS sequence"/>
</dbReference>
<dbReference type="FunFam" id="2.10.70.10:FF:000038">
    <property type="entry name" value="Complement component receptor type 1"/>
    <property type="match status" value="1"/>
</dbReference>
<dbReference type="Gene3D" id="2.10.70.10">
    <property type="entry name" value="Complement Module, domain 1"/>
    <property type="match status" value="4"/>
</dbReference>
<feature type="disulfide bond" evidence="8">
    <location>
        <begin position="128"/>
        <end position="171"/>
    </location>
</feature>
<evidence type="ECO:0000256" key="7">
    <source>
        <dbReference type="ARBA" id="ARBA00023180"/>
    </source>
</evidence>
<dbReference type="GO" id="GO:0016020">
    <property type="term" value="C:membrane"/>
    <property type="evidence" value="ECO:0007669"/>
    <property type="project" value="UniProtKB-SubCell"/>
</dbReference>
<evidence type="ECO:0000256" key="5">
    <source>
        <dbReference type="ARBA" id="ARBA00023136"/>
    </source>
</evidence>
<organism evidence="10 11">
    <name type="scientific">Eschrichtius robustus</name>
    <name type="common">California gray whale</name>
    <name type="synonym">Eschrichtius gibbosus</name>
    <dbReference type="NCBI Taxonomy" id="9764"/>
    <lineage>
        <taxon>Eukaryota</taxon>
        <taxon>Metazoa</taxon>
        <taxon>Chordata</taxon>
        <taxon>Craniata</taxon>
        <taxon>Vertebrata</taxon>
        <taxon>Euteleostomi</taxon>
        <taxon>Mammalia</taxon>
        <taxon>Eutheria</taxon>
        <taxon>Laurasiatheria</taxon>
        <taxon>Artiodactyla</taxon>
        <taxon>Whippomorpha</taxon>
        <taxon>Cetacea</taxon>
        <taxon>Mysticeti</taxon>
        <taxon>Eschrichtiidae</taxon>
        <taxon>Eschrichtius</taxon>
    </lineage>
</organism>
<comment type="subcellular location">
    <subcellularLocation>
        <location evidence="1">Membrane</location>
    </subcellularLocation>
</comment>
<dbReference type="FunFam" id="2.10.70.10:FF:000033">
    <property type="entry name" value="Complement receptor type 1"/>
    <property type="match status" value="1"/>
</dbReference>